<evidence type="ECO:0000259" key="9">
    <source>
        <dbReference type="PROSITE" id="PS50102"/>
    </source>
</evidence>
<dbReference type="InterPro" id="IPR034353">
    <property type="entry name" value="ABT1/ESF2_RRM"/>
</dbReference>
<accession>A0A439CTE3</accession>
<comment type="caution">
    <text evidence="10">The sequence shown here is derived from an EMBL/GenBank/DDBJ whole genome shotgun (WGS) entry which is preliminary data.</text>
</comment>
<dbReference type="GO" id="GO:0005730">
    <property type="term" value="C:nucleolus"/>
    <property type="evidence" value="ECO:0007669"/>
    <property type="project" value="UniProtKB-SubCell"/>
</dbReference>
<evidence type="ECO:0000256" key="8">
    <source>
        <dbReference type="SAM" id="MobiDB-lite"/>
    </source>
</evidence>
<evidence type="ECO:0000256" key="1">
    <source>
        <dbReference type="ARBA" id="ARBA00004604"/>
    </source>
</evidence>
<evidence type="ECO:0000256" key="3">
    <source>
        <dbReference type="ARBA" id="ARBA00022884"/>
    </source>
</evidence>
<comment type="function">
    <text evidence="5">Involved in the small subunit (SSU) processome assembly and function, and in the 18S rRNA synthesis. Required for the early cleavages at sites A0, A1 and A2.</text>
</comment>
<protein>
    <recommendedName>
        <fullName evidence="6">18S rRNA factor 2</fullName>
    </recommendedName>
</protein>
<feature type="region of interest" description="Disordered" evidence="8">
    <location>
        <begin position="272"/>
        <end position="330"/>
    </location>
</feature>
<reference evidence="10 11" key="1">
    <citation type="submission" date="2018-12" db="EMBL/GenBank/DDBJ databases">
        <title>Draft genome sequence of Xylaria grammica IHI A82.</title>
        <authorList>
            <person name="Buettner E."/>
            <person name="Kellner H."/>
        </authorList>
    </citation>
    <scope>NUCLEOTIDE SEQUENCE [LARGE SCALE GENOMIC DNA]</scope>
    <source>
        <strain evidence="10 11">IHI A82</strain>
    </source>
</reference>
<keyword evidence="4" id="KW-0539">Nucleus</keyword>
<comment type="subcellular location">
    <subcellularLocation>
        <location evidence="1">Nucleus</location>
        <location evidence="1">Nucleolus</location>
    </subcellularLocation>
</comment>
<dbReference type="EMBL" id="RYZI01000443">
    <property type="protein sequence ID" value="RWA05416.1"/>
    <property type="molecule type" value="Genomic_DNA"/>
</dbReference>
<evidence type="ECO:0000256" key="5">
    <source>
        <dbReference type="ARBA" id="ARBA00025024"/>
    </source>
</evidence>
<feature type="compositionally biased region" description="Basic and acidic residues" evidence="8">
    <location>
        <begin position="1"/>
        <end position="11"/>
    </location>
</feature>
<feature type="compositionally biased region" description="Basic and acidic residues" evidence="8">
    <location>
        <begin position="76"/>
        <end position="94"/>
    </location>
</feature>
<dbReference type="STRING" id="363999.A0A439CTE3"/>
<evidence type="ECO:0000256" key="6">
    <source>
        <dbReference type="ARBA" id="ARBA00032634"/>
    </source>
</evidence>
<feature type="region of interest" description="Disordered" evidence="8">
    <location>
        <begin position="1"/>
        <end position="103"/>
    </location>
</feature>
<gene>
    <name evidence="10" type="ORF">EKO27_g9691</name>
</gene>
<keyword evidence="3 7" id="KW-0694">RNA-binding</keyword>
<dbReference type="AlphaFoldDB" id="A0A439CTE3"/>
<dbReference type="SUPFAM" id="SSF54928">
    <property type="entry name" value="RNA-binding domain, RBD"/>
    <property type="match status" value="1"/>
</dbReference>
<name>A0A439CTE3_9PEZI</name>
<sequence>MPAEKRNHFLDIDESDDDGSQGYDSEVEQPRKGTSKRRKLDQNDGTDEDEPLSANEGLDEEEEEEDDEDDNDDEKEEKLAGREKSNKDESKSGDSSDLPDISRPLTKKNLVATEKAVKRSGVVYLSRIPPFMKPGAVRSIFERFGKINRVYLAPEDAQVRARRLQQGQNRKKNFNEGWLEFMHKSDAKGAVELLNGTTLAEIGMAKKRSYYRDDIWSLRYLKGFKWHNLTEQIASETAERQSRMRAEISKATKENKEFVRNIQKAKELDGIQSKAAAKKTKDTEKTKAAAAAPAPEPESKSLRKFKQATVGKKAPEKASAATQRVLSQLF</sequence>
<evidence type="ECO:0000256" key="2">
    <source>
        <dbReference type="ARBA" id="ARBA00005819"/>
    </source>
</evidence>
<feature type="compositionally biased region" description="Polar residues" evidence="8">
    <location>
        <begin position="320"/>
        <end position="330"/>
    </location>
</feature>
<organism evidence="10 11">
    <name type="scientific">Xylaria grammica</name>
    <dbReference type="NCBI Taxonomy" id="363999"/>
    <lineage>
        <taxon>Eukaryota</taxon>
        <taxon>Fungi</taxon>
        <taxon>Dikarya</taxon>
        <taxon>Ascomycota</taxon>
        <taxon>Pezizomycotina</taxon>
        <taxon>Sordariomycetes</taxon>
        <taxon>Xylariomycetidae</taxon>
        <taxon>Xylariales</taxon>
        <taxon>Xylariaceae</taxon>
        <taxon>Xylaria</taxon>
    </lineage>
</organism>
<evidence type="ECO:0000256" key="4">
    <source>
        <dbReference type="ARBA" id="ARBA00023242"/>
    </source>
</evidence>
<dbReference type="GO" id="GO:0003723">
    <property type="term" value="F:RNA binding"/>
    <property type="evidence" value="ECO:0007669"/>
    <property type="project" value="UniProtKB-UniRule"/>
</dbReference>
<dbReference type="InterPro" id="IPR012677">
    <property type="entry name" value="Nucleotide-bd_a/b_plait_sf"/>
</dbReference>
<dbReference type="Proteomes" id="UP000286045">
    <property type="component" value="Unassembled WGS sequence"/>
</dbReference>
<proteinExistence type="inferred from homology"/>
<dbReference type="PROSITE" id="PS50102">
    <property type="entry name" value="RRM"/>
    <property type="match status" value="1"/>
</dbReference>
<evidence type="ECO:0000313" key="11">
    <source>
        <dbReference type="Proteomes" id="UP000286045"/>
    </source>
</evidence>
<dbReference type="Gene3D" id="3.30.70.330">
    <property type="match status" value="1"/>
</dbReference>
<dbReference type="PANTHER" id="PTHR12311:SF7">
    <property type="entry name" value="ACTIVATOR OF BASAL TRANSCRIPTION 1"/>
    <property type="match status" value="1"/>
</dbReference>
<dbReference type="InterPro" id="IPR035979">
    <property type="entry name" value="RBD_domain_sf"/>
</dbReference>
<dbReference type="GO" id="GO:0034462">
    <property type="term" value="P:small-subunit processome assembly"/>
    <property type="evidence" value="ECO:0007669"/>
    <property type="project" value="TreeGrafter"/>
</dbReference>
<keyword evidence="11" id="KW-1185">Reference proteome</keyword>
<evidence type="ECO:0000313" key="10">
    <source>
        <dbReference type="EMBL" id="RWA05416.1"/>
    </source>
</evidence>
<dbReference type="GO" id="GO:0000472">
    <property type="term" value="P:endonucleolytic cleavage to generate mature 5'-end of SSU-rRNA from (SSU-rRNA, 5.8S rRNA, LSU-rRNA)"/>
    <property type="evidence" value="ECO:0007669"/>
    <property type="project" value="TreeGrafter"/>
</dbReference>
<dbReference type="GO" id="GO:0000447">
    <property type="term" value="P:endonucleolytic cleavage in ITS1 to separate SSU-rRNA from 5.8S rRNA and LSU-rRNA from tricistronic rRNA transcript (SSU-rRNA, 5.8S rRNA, LSU-rRNA)"/>
    <property type="evidence" value="ECO:0007669"/>
    <property type="project" value="TreeGrafter"/>
</dbReference>
<evidence type="ECO:0000256" key="7">
    <source>
        <dbReference type="PROSITE-ProRule" id="PRU00176"/>
    </source>
</evidence>
<dbReference type="CDD" id="cd12263">
    <property type="entry name" value="RRM_ABT1_like"/>
    <property type="match status" value="1"/>
</dbReference>
<feature type="compositionally biased region" description="Acidic residues" evidence="8">
    <location>
        <begin position="44"/>
        <end position="75"/>
    </location>
</feature>
<dbReference type="InterPro" id="IPR039119">
    <property type="entry name" value="ABT1/Esf2"/>
</dbReference>
<dbReference type="PANTHER" id="PTHR12311">
    <property type="entry name" value="ACTIVATOR OF BASAL TRANSCRIPTION 1"/>
    <property type="match status" value="1"/>
</dbReference>
<dbReference type="InterPro" id="IPR000504">
    <property type="entry name" value="RRM_dom"/>
</dbReference>
<comment type="similarity">
    <text evidence="2">Belongs to the ESF2/ABP1 family.</text>
</comment>
<feature type="domain" description="RRM" evidence="9">
    <location>
        <begin position="121"/>
        <end position="209"/>
    </location>
</feature>
<dbReference type="GO" id="GO:0000480">
    <property type="term" value="P:endonucleolytic cleavage in 5'-ETS of tricistronic rRNA transcript (SSU-rRNA, 5.8S rRNA, LSU-rRNA)"/>
    <property type="evidence" value="ECO:0007669"/>
    <property type="project" value="TreeGrafter"/>
</dbReference>